<dbReference type="Pfam" id="PF19289">
    <property type="entry name" value="PmbA_TldD_3rd"/>
    <property type="match status" value="1"/>
</dbReference>
<dbReference type="Pfam" id="PF19290">
    <property type="entry name" value="PmbA_TldD_2nd"/>
    <property type="match status" value="1"/>
</dbReference>
<dbReference type="OrthoDB" id="9803213at2"/>
<dbReference type="GO" id="GO:0006508">
    <property type="term" value="P:proteolysis"/>
    <property type="evidence" value="ECO:0007669"/>
    <property type="project" value="UniProtKB-KW"/>
</dbReference>
<proteinExistence type="inferred from homology"/>
<dbReference type="InterPro" id="IPR045570">
    <property type="entry name" value="Metalloprtase-TldD/E_cen_dom"/>
</dbReference>
<dbReference type="EMBL" id="FOOT01000003">
    <property type="protein sequence ID" value="SFG71812.1"/>
    <property type="molecule type" value="Genomic_DNA"/>
</dbReference>
<evidence type="ECO:0000259" key="7">
    <source>
        <dbReference type="Pfam" id="PF19290"/>
    </source>
</evidence>
<evidence type="ECO:0000259" key="6">
    <source>
        <dbReference type="Pfam" id="PF19289"/>
    </source>
</evidence>
<dbReference type="FunFam" id="3.30.2290.10:FF:000003">
    <property type="entry name" value="Zinc-dependent protease, TldD/PmbA family"/>
    <property type="match status" value="1"/>
</dbReference>
<dbReference type="PANTHER" id="PTHR30624:SF10">
    <property type="entry name" value="CONSERVED PROTEIN"/>
    <property type="match status" value="1"/>
</dbReference>
<reference evidence="9" key="1">
    <citation type="submission" date="2016-10" db="EMBL/GenBank/DDBJ databases">
        <authorList>
            <person name="Varghese N."/>
            <person name="Submissions S."/>
        </authorList>
    </citation>
    <scope>NUCLEOTIDE SEQUENCE [LARGE SCALE GENOMIC DNA]</scope>
    <source>
        <strain evidence="9">LP51</strain>
    </source>
</reference>
<dbReference type="STRING" id="1436961.SAMN05421739_103392"/>
<dbReference type="InterPro" id="IPR035068">
    <property type="entry name" value="TldD/PmbA_N"/>
</dbReference>
<keyword evidence="2" id="KW-0645">Protease</keyword>
<dbReference type="GO" id="GO:0005829">
    <property type="term" value="C:cytosol"/>
    <property type="evidence" value="ECO:0007669"/>
    <property type="project" value="TreeGrafter"/>
</dbReference>
<evidence type="ECO:0000313" key="8">
    <source>
        <dbReference type="EMBL" id="SFG71812.1"/>
    </source>
</evidence>
<protein>
    <submittedName>
        <fullName evidence="8">TldD protein</fullName>
    </submittedName>
</protein>
<feature type="domain" description="Metalloprotease TldD/E N-terminal" evidence="5">
    <location>
        <begin position="62"/>
        <end position="126"/>
    </location>
</feature>
<evidence type="ECO:0000256" key="4">
    <source>
        <dbReference type="ARBA" id="ARBA00023049"/>
    </source>
</evidence>
<sequence>MKRRNFLELSALGLGGLMLPSIPVFGDAVSPERLLEAVDPALKKRLADVALNTAKSKGASYADVRIGRYLQQYVFTREKQVQNIVNAESYGVGVRVLANGTWGFAATSDVTDKGIAKAAEQAVAIAKANAKLQKEPVRLAPVKGFGEVTWKTPIEKNAFEVPVGEKADLLLAANAKALDNGANFVNSALFQVNEQKYFASTDGSYIDQDIHRIWPNFTVTAVDKASGKFKTREALSAPMGMGWEYMIPKASEKIKGPEGTGLTGYRYAYDMLEDAALAAKQAKEKLTAKSVMAGKYDLVLDPNHLGLTIHESVGHPLELDRVLGYEANYAGTSFATLDKWKGKNFKYGSDKVNIFADKTQKGSLGFVGWDDEGVKTKQWDLIKNGVLVNYQAIRDQAHIIDEKESHGCCYADSWSSVQFQRMPNVSLAPGKEKKNVDQLIRGVDKGIYIAGRGSYSIDQQRYNFQFGGTVFYEINKGKIVGPLEDVAYQSNTQEFWNSCADMCDESDYRLFGSFFDGKGQPSQISAVSHGSAHTRFNGVNVINTARKI</sequence>
<comment type="similarity">
    <text evidence="1">Belongs to the peptidase U62 family.</text>
</comment>
<accession>A0A1I2U3T1</accession>
<dbReference type="InterPro" id="IPR002510">
    <property type="entry name" value="Metalloprtase-TldD/E_N"/>
</dbReference>
<dbReference type="PANTHER" id="PTHR30624">
    <property type="entry name" value="UNCHARACTERIZED PROTEIN TLDD AND PMBA"/>
    <property type="match status" value="1"/>
</dbReference>
<organism evidence="8 9">
    <name type="scientific">Pontibacter chinhatensis</name>
    <dbReference type="NCBI Taxonomy" id="1436961"/>
    <lineage>
        <taxon>Bacteria</taxon>
        <taxon>Pseudomonadati</taxon>
        <taxon>Bacteroidota</taxon>
        <taxon>Cytophagia</taxon>
        <taxon>Cytophagales</taxon>
        <taxon>Hymenobacteraceae</taxon>
        <taxon>Pontibacter</taxon>
    </lineage>
</organism>
<evidence type="ECO:0000259" key="5">
    <source>
        <dbReference type="Pfam" id="PF01523"/>
    </source>
</evidence>
<dbReference type="AlphaFoldDB" id="A0A1I2U3T1"/>
<evidence type="ECO:0000313" key="9">
    <source>
        <dbReference type="Proteomes" id="UP000198724"/>
    </source>
</evidence>
<keyword evidence="3" id="KW-0378">Hydrolase</keyword>
<dbReference type="GO" id="GO:0008237">
    <property type="term" value="F:metallopeptidase activity"/>
    <property type="evidence" value="ECO:0007669"/>
    <property type="project" value="UniProtKB-KW"/>
</dbReference>
<dbReference type="Gene3D" id="3.30.2290.10">
    <property type="entry name" value="PmbA/TldD superfamily"/>
    <property type="match status" value="1"/>
</dbReference>
<feature type="domain" description="Metalloprotease TldD/E C-terminal" evidence="6">
    <location>
        <begin position="294"/>
        <end position="541"/>
    </location>
</feature>
<dbReference type="InterPro" id="IPR045569">
    <property type="entry name" value="Metalloprtase-TldD/E_C"/>
</dbReference>
<dbReference type="InterPro" id="IPR051463">
    <property type="entry name" value="Peptidase_U62_metallo"/>
</dbReference>
<dbReference type="SUPFAM" id="SSF111283">
    <property type="entry name" value="Putative modulator of DNA gyrase, PmbA/TldD"/>
    <property type="match status" value="1"/>
</dbReference>
<keyword evidence="9" id="KW-1185">Reference proteome</keyword>
<evidence type="ECO:0000256" key="3">
    <source>
        <dbReference type="ARBA" id="ARBA00022801"/>
    </source>
</evidence>
<dbReference type="InterPro" id="IPR036059">
    <property type="entry name" value="TldD/PmbA_sf"/>
</dbReference>
<keyword evidence="4" id="KW-0482">Metalloprotease</keyword>
<name>A0A1I2U3T1_9BACT</name>
<gene>
    <name evidence="8" type="ORF">SAMN05421739_103392</name>
</gene>
<evidence type="ECO:0000256" key="2">
    <source>
        <dbReference type="ARBA" id="ARBA00022670"/>
    </source>
</evidence>
<feature type="domain" description="Metalloprotease TldD/E central" evidence="7">
    <location>
        <begin position="159"/>
        <end position="255"/>
    </location>
</feature>
<dbReference type="Proteomes" id="UP000198724">
    <property type="component" value="Unassembled WGS sequence"/>
</dbReference>
<evidence type="ECO:0000256" key="1">
    <source>
        <dbReference type="ARBA" id="ARBA00005836"/>
    </source>
</evidence>
<dbReference type="Pfam" id="PF01523">
    <property type="entry name" value="PmbA_TldD_1st"/>
    <property type="match status" value="1"/>
</dbReference>
<dbReference type="RefSeq" id="WP_092101099.1">
    <property type="nucleotide sequence ID" value="NZ_FOOT01000003.1"/>
</dbReference>